<proteinExistence type="predicted"/>
<evidence type="ECO:0000313" key="3">
    <source>
        <dbReference type="Proteomes" id="UP000321328"/>
    </source>
</evidence>
<dbReference type="STRING" id="1123024.GCA_000423625_03042"/>
<feature type="compositionally biased region" description="Basic and acidic residues" evidence="1">
    <location>
        <begin position="64"/>
        <end position="77"/>
    </location>
</feature>
<accession>A0A511CYS9</accession>
<protein>
    <submittedName>
        <fullName evidence="2">Uncharacterized protein</fullName>
    </submittedName>
</protein>
<evidence type="ECO:0000313" key="2">
    <source>
        <dbReference type="EMBL" id="GEL17710.1"/>
    </source>
</evidence>
<keyword evidence="3" id="KW-1185">Reference proteome</keyword>
<dbReference type="EMBL" id="BJVI01000011">
    <property type="protein sequence ID" value="GEL17710.1"/>
    <property type="molecule type" value="Genomic_DNA"/>
</dbReference>
<reference evidence="2 3" key="1">
    <citation type="submission" date="2019-07" db="EMBL/GenBank/DDBJ databases">
        <title>Whole genome shotgun sequence of Pseudonocardia asaccharolytica NBRC 16224.</title>
        <authorList>
            <person name="Hosoyama A."/>
            <person name="Uohara A."/>
            <person name="Ohji S."/>
            <person name="Ichikawa N."/>
        </authorList>
    </citation>
    <scope>NUCLEOTIDE SEQUENCE [LARGE SCALE GENOMIC DNA]</scope>
    <source>
        <strain evidence="2 3">NBRC 16224</strain>
    </source>
</reference>
<gene>
    <name evidence="2" type="ORF">PA7_15470</name>
</gene>
<feature type="region of interest" description="Disordered" evidence="1">
    <location>
        <begin position="58"/>
        <end position="84"/>
    </location>
</feature>
<evidence type="ECO:0000256" key="1">
    <source>
        <dbReference type="SAM" id="MobiDB-lite"/>
    </source>
</evidence>
<dbReference type="RefSeq" id="WP_028930692.1">
    <property type="nucleotide sequence ID" value="NZ_AUII01000013.1"/>
</dbReference>
<dbReference type="AlphaFoldDB" id="A0A511CYS9"/>
<dbReference type="Proteomes" id="UP000321328">
    <property type="component" value="Unassembled WGS sequence"/>
</dbReference>
<comment type="caution">
    <text evidence="2">The sequence shown here is derived from an EMBL/GenBank/DDBJ whole genome shotgun (WGS) entry which is preliminary data.</text>
</comment>
<name>A0A511CYS9_9PSEU</name>
<organism evidence="2 3">
    <name type="scientific">Pseudonocardia asaccharolytica DSM 44247 = NBRC 16224</name>
    <dbReference type="NCBI Taxonomy" id="1123024"/>
    <lineage>
        <taxon>Bacteria</taxon>
        <taxon>Bacillati</taxon>
        <taxon>Actinomycetota</taxon>
        <taxon>Actinomycetes</taxon>
        <taxon>Pseudonocardiales</taxon>
        <taxon>Pseudonocardiaceae</taxon>
        <taxon>Pseudonocardia</taxon>
    </lineage>
</organism>
<sequence length="84" mass="9442">MSETLWGVEDVAREMGVGLDSARYRLRVLRDRGHLTATYGPHGALLYRPVEVRAAWSRLPGQGRRTDLRRGRERDDAGPPAGRT</sequence>